<keyword evidence="2" id="KW-1185">Reference proteome</keyword>
<dbReference type="PANTHER" id="PTHR46564:SF1">
    <property type="entry name" value="TRANSPOSASE"/>
    <property type="match status" value="1"/>
</dbReference>
<comment type="caution">
    <text evidence="1">The sequence shown here is derived from an EMBL/GenBank/DDBJ whole genome shotgun (WGS) entry which is preliminary data.</text>
</comment>
<dbReference type="PANTHER" id="PTHR46564">
    <property type="entry name" value="TRANSPOSASE"/>
    <property type="match status" value="1"/>
</dbReference>
<organism evidence="1 2">
    <name type="scientific">Phytophthora fragariae</name>
    <dbReference type="NCBI Taxonomy" id="53985"/>
    <lineage>
        <taxon>Eukaryota</taxon>
        <taxon>Sar</taxon>
        <taxon>Stramenopiles</taxon>
        <taxon>Oomycota</taxon>
        <taxon>Peronosporomycetes</taxon>
        <taxon>Peronosporales</taxon>
        <taxon>Peronosporaceae</taxon>
        <taxon>Phytophthora</taxon>
    </lineage>
</organism>
<protein>
    <recommendedName>
        <fullName evidence="3">Tc1-like transposase DDE domain-containing protein</fullName>
    </recommendedName>
</protein>
<evidence type="ECO:0000313" key="2">
    <source>
        <dbReference type="Proteomes" id="UP000433483"/>
    </source>
</evidence>
<evidence type="ECO:0008006" key="3">
    <source>
        <dbReference type="Google" id="ProtNLM"/>
    </source>
</evidence>
<dbReference type="OrthoDB" id="163721at2759"/>
<reference evidence="1 2" key="1">
    <citation type="submission" date="2018-08" db="EMBL/GenBank/DDBJ databases">
        <title>Genomic investigation of the strawberry pathogen Phytophthora fragariae indicates pathogenicity is determined by transcriptional variation in three key races.</title>
        <authorList>
            <person name="Adams T.M."/>
            <person name="Armitage A.D."/>
            <person name="Sobczyk M.K."/>
            <person name="Bates H.J."/>
            <person name="Dunwell J.M."/>
            <person name="Nellist C.F."/>
            <person name="Harrison R.J."/>
        </authorList>
    </citation>
    <scope>NUCLEOTIDE SEQUENCE [LARGE SCALE GENOMIC DNA]</scope>
    <source>
        <strain evidence="1 2">NOV-27</strain>
    </source>
</reference>
<name>A0A6A3W1U3_9STRA</name>
<accession>A0A6A3W1U3</accession>
<dbReference type="EMBL" id="QXGB01002496">
    <property type="protein sequence ID" value="KAE9177423.1"/>
    <property type="molecule type" value="Genomic_DNA"/>
</dbReference>
<dbReference type="AlphaFoldDB" id="A0A6A3W1U3"/>
<proteinExistence type="predicted"/>
<dbReference type="SUPFAM" id="SSF46689">
    <property type="entry name" value="Homeodomain-like"/>
    <property type="match status" value="1"/>
</dbReference>
<evidence type="ECO:0000313" key="1">
    <source>
        <dbReference type="EMBL" id="KAE9177423.1"/>
    </source>
</evidence>
<dbReference type="Pfam" id="PF13384">
    <property type="entry name" value="HTH_23"/>
    <property type="match status" value="1"/>
</dbReference>
<dbReference type="Proteomes" id="UP000433483">
    <property type="component" value="Unassembled WGS sequence"/>
</dbReference>
<gene>
    <name evidence="1" type="ORF">PF005_g24500</name>
</gene>
<sequence>MYAAEFRWRAVVLHYAYGVPCKRVGKIFGISGRTVLRWYQQFKQEGHVMPGKRLKKSRQPPHVQRFVADYVKVHPCFYVEELQSALRQRFGATTSGFSATALLRLLKFDLGLSRKVLERRAREAVPREIEDFLAKMRCWYKYPEQLVFVDETSKNGLNSMRRYAWSARGTPAIVRVPFSRAFHRAFVRDVVPKLNPWPLPRSIVVIDNARIHMYAELESAVHACGALLLYLPP</sequence>
<dbReference type="InterPro" id="IPR009057">
    <property type="entry name" value="Homeodomain-like_sf"/>
</dbReference>